<sequence length="50" mass="5601">MHNNTSGLTYYLHTTDSLSGSLCNEKISMDYVGPYDLQNPLAPKDAIFTY</sequence>
<accession>A0A0R0M510</accession>
<comment type="caution">
    <text evidence="1">The sequence shown here is derived from an EMBL/GenBank/DDBJ whole genome shotgun (WGS) entry which is preliminary data.</text>
</comment>
<reference evidence="1 2" key="1">
    <citation type="submission" date="2015-07" db="EMBL/GenBank/DDBJ databases">
        <title>The genome of Pseudoloma neurophilia, a relevant intracellular parasite of the zebrafish.</title>
        <authorList>
            <person name="Ndikumana S."/>
            <person name="Pelin A."/>
            <person name="Sanders J."/>
            <person name="Corradi N."/>
        </authorList>
    </citation>
    <scope>NUCLEOTIDE SEQUENCE [LARGE SCALE GENOMIC DNA]</scope>
    <source>
        <strain evidence="1 2">MK1</strain>
    </source>
</reference>
<dbReference type="EMBL" id="LGUB01000051">
    <property type="protein sequence ID" value="KRH94612.1"/>
    <property type="molecule type" value="Genomic_DNA"/>
</dbReference>
<evidence type="ECO:0000313" key="2">
    <source>
        <dbReference type="Proteomes" id="UP000051530"/>
    </source>
</evidence>
<name>A0A0R0M510_9MICR</name>
<dbReference type="Proteomes" id="UP000051530">
    <property type="component" value="Unassembled WGS sequence"/>
</dbReference>
<organism evidence="1 2">
    <name type="scientific">Pseudoloma neurophilia</name>
    <dbReference type="NCBI Taxonomy" id="146866"/>
    <lineage>
        <taxon>Eukaryota</taxon>
        <taxon>Fungi</taxon>
        <taxon>Fungi incertae sedis</taxon>
        <taxon>Microsporidia</taxon>
        <taxon>Pseudoloma</taxon>
    </lineage>
</organism>
<gene>
    <name evidence="1" type="ORF">M153_1970006116</name>
</gene>
<evidence type="ECO:0000313" key="1">
    <source>
        <dbReference type="EMBL" id="KRH94612.1"/>
    </source>
</evidence>
<dbReference type="VEuPathDB" id="MicrosporidiaDB:M153_1970006116"/>
<keyword evidence="2" id="KW-1185">Reference proteome</keyword>
<protein>
    <submittedName>
        <fullName evidence="1">Uncharacterized protein</fullName>
    </submittedName>
</protein>
<dbReference type="AlphaFoldDB" id="A0A0R0M510"/>
<proteinExistence type="predicted"/>